<protein>
    <submittedName>
        <fullName evidence="3">DUF4143 domain-containing protein</fullName>
    </submittedName>
</protein>
<accession>A0A4P6DVU1</accession>
<dbReference type="AlphaFoldDB" id="A0A4P6DVU1"/>
<feature type="domain" description="DUF4143" evidence="2">
    <location>
        <begin position="226"/>
        <end position="389"/>
    </location>
</feature>
<dbReference type="InterPro" id="IPR041682">
    <property type="entry name" value="AAA_14"/>
</dbReference>
<dbReference type="InterPro" id="IPR025420">
    <property type="entry name" value="DUF4143"/>
</dbReference>
<evidence type="ECO:0000313" key="3">
    <source>
        <dbReference type="EMBL" id="QAY33745.1"/>
    </source>
</evidence>
<reference evidence="3 4" key="1">
    <citation type="submission" date="2019-01" db="EMBL/GenBank/DDBJ databases">
        <title>Complete genome sequence of Bifidobacterium gallinarum CACC 514.</title>
        <authorList>
            <person name="Jung M."/>
        </authorList>
    </citation>
    <scope>NUCLEOTIDE SEQUENCE [LARGE SCALE GENOMIC DNA]</scope>
    <source>
        <strain evidence="3 4">CACC 514</strain>
    </source>
</reference>
<evidence type="ECO:0000259" key="2">
    <source>
        <dbReference type="Pfam" id="PF13635"/>
    </source>
</evidence>
<evidence type="ECO:0000313" key="4">
    <source>
        <dbReference type="Proteomes" id="UP000293589"/>
    </source>
</evidence>
<feature type="domain" description="AAA" evidence="1">
    <location>
        <begin position="21"/>
        <end position="154"/>
    </location>
</feature>
<dbReference type="RefSeq" id="WP_129238217.1">
    <property type="nucleotide sequence ID" value="NZ_CP035464.1"/>
</dbReference>
<dbReference type="Pfam" id="PF13173">
    <property type="entry name" value="AAA_14"/>
    <property type="match status" value="1"/>
</dbReference>
<gene>
    <name evidence="3" type="ORF">ESN35_10355</name>
</gene>
<dbReference type="EMBL" id="CP035464">
    <property type="protein sequence ID" value="QAY33745.1"/>
    <property type="molecule type" value="Genomic_DNA"/>
</dbReference>
<dbReference type="PANTHER" id="PTHR33295:SF7">
    <property type="entry name" value="ATPASE"/>
    <property type="match status" value="1"/>
</dbReference>
<sequence>MPDLERRAMKLMESWHNAPNRTALLIDGARQVGKTYLVREFAHTHYQHLVEFNFIEDPDLTRMFGKPRKADDILMRMELASDEPMQPGNTLVFLDEIQQCKEVATAIKFLVDDGRYDFILSGSLLGVELEDIRSVPTGYLTEIRMFPLDFEEFCWSQGVSEDVFAMLRDHFERRIPVDEFVHDRLKRLFSQYLVIGGMPAAVASFTDNKSIGDVRTIQENIAHEYRRDISQYARREDRLHIRSIYDLIPGELNNPNKRFTFSKIEKNARFRTTAADFDWLAAANVATPAYNVDEPKRPLKMSMERNLFKLFYSDVGLLTGSFLKSTSLDILDGVEDVNYGSIYENLVAQELTAHGFDDLYYYNSKKLGELDFLIQDRNDNVIPLEIKSGKGYKRHRALDNVLAADTYHIQQGYVLGPDNVSVSGRVTYLPIYMVGLFTNE</sequence>
<dbReference type="PANTHER" id="PTHR33295">
    <property type="entry name" value="ATPASE"/>
    <property type="match status" value="1"/>
</dbReference>
<dbReference type="InterPro" id="IPR027417">
    <property type="entry name" value="P-loop_NTPase"/>
</dbReference>
<dbReference type="Gene3D" id="3.40.50.300">
    <property type="entry name" value="P-loop containing nucleotide triphosphate hydrolases"/>
    <property type="match status" value="1"/>
</dbReference>
<organism evidence="3 4">
    <name type="scientific">Bifidobacterium pullorum subsp. gallinarum</name>
    <dbReference type="NCBI Taxonomy" id="78344"/>
    <lineage>
        <taxon>Bacteria</taxon>
        <taxon>Bacillati</taxon>
        <taxon>Actinomycetota</taxon>
        <taxon>Actinomycetes</taxon>
        <taxon>Bifidobacteriales</taxon>
        <taxon>Bifidobacteriaceae</taxon>
        <taxon>Bifidobacterium</taxon>
    </lineage>
</organism>
<dbReference type="Pfam" id="PF13635">
    <property type="entry name" value="DUF4143"/>
    <property type="match status" value="1"/>
</dbReference>
<dbReference type="SUPFAM" id="SSF52540">
    <property type="entry name" value="P-loop containing nucleoside triphosphate hydrolases"/>
    <property type="match status" value="1"/>
</dbReference>
<name>A0A4P6DVU1_9BIFI</name>
<dbReference type="KEGG" id="bgx:ESN35_10355"/>
<dbReference type="Proteomes" id="UP000293589">
    <property type="component" value="Chromosome"/>
</dbReference>
<evidence type="ECO:0000259" key="1">
    <source>
        <dbReference type="Pfam" id="PF13173"/>
    </source>
</evidence>
<proteinExistence type="predicted"/>